<dbReference type="SUPFAM" id="SSF160631">
    <property type="entry name" value="SMI1/KNR4-like"/>
    <property type="match status" value="1"/>
</dbReference>
<name>A0ABT4DVH4_9BACL</name>
<accession>A0ABT4DVH4</accession>
<dbReference type="EMBL" id="JAMDLW010000022">
    <property type="protein sequence ID" value="MCY9521344.1"/>
    <property type="molecule type" value="Genomic_DNA"/>
</dbReference>
<evidence type="ECO:0000313" key="3">
    <source>
        <dbReference type="Proteomes" id="UP001207626"/>
    </source>
</evidence>
<dbReference type="Pfam" id="PF09346">
    <property type="entry name" value="SMI1_KNR4"/>
    <property type="match status" value="1"/>
</dbReference>
<reference evidence="2 3" key="1">
    <citation type="submission" date="2022-05" db="EMBL/GenBank/DDBJ databases">
        <title>Genome Sequencing of Bee-Associated Microbes.</title>
        <authorList>
            <person name="Dunlap C."/>
        </authorList>
    </citation>
    <scope>NUCLEOTIDE SEQUENCE [LARGE SCALE GENOMIC DNA]</scope>
    <source>
        <strain evidence="2 3">NRRL NRS-1438</strain>
    </source>
</reference>
<evidence type="ECO:0000259" key="1">
    <source>
        <dbReference type="Pfam" id="PF09346"/>
    </source>
</evidence>
<dbReference type="InterPro" id="IPR018958">
    <property type="entry name" value="Knr4/Smi1-like_dom"/>
</dbReference>
<dbReference type="Proteomes" id="UP001207626">
    <property type="component" value="Unassembled WGS sequence"/>
</dbReference>
<protein>
    <submittedName>
        <fullName evidence="2">SMI1/KNR4 family protein</fullName>
    </submittedName>
</protein>
<keyword evidence="3" id="KW-1185">Reference proteome</keyword>
<gene>
    <name evidence="2" type="ORF">M5X09_17000</name>
</gene>
<proteinExistence type="predicted"/>
<feature type="domain" description="Knr4/Smi1-like" evidence="1">
    <location>
        <begin position="73"/>
        <end position="170"/>
    </location>
</feature>
<dbReference type="RefSeq" id="WP_268601173.1">
    <property type="nucleotide sequence ID" value="NZ_JAMDLV010000021.1"/>
</dbReference>
<dbReference type="InterPro" id="IPR037883">
    <property type="entry name" value="Knr4/Smi1-like_sf"/>
</dbReference>
<comment type="caution">
    <text evidence="2">The sequence shown here is derived from an EMBL/GenBank/DDBJ whole genome shotgun (WGS) entry which is preliminary data.</text>
</comment>
<dbReference type="Gene3D" id="3.40.1580.10">
    <property type="entry name" value="SMI1/KNR4-like"/>
    <property type="match status" value="1"/>
</dbReference>
<evidence type="ECO:0000313" key="2">
    <source>
        <dbReference type="EMBL" id="MCY9521344.1"/>
    </source>
</evidence>
<sequence>MNWESVFEVCYRKHPGVAERELEHVVNHWNKPLSEEEIAEIRGRQRNPFPETNPLHKLYQPFDPAKWSIPSKRLPAAYLDLLRYSNGGEFGNGDRHFQFFSADELRAMLLAYEFPEYMPGAVPFAMDGCGHHYAWDMRSSSEEDEHPILVSHSGNLGYEDSAQVAATFIELCTGTISAEDLLYG</sequence>
<organism evidence="2 3">
    <name type="scientific">Paenibacillus apiarius</name>
    <dbReference type="NCBI Taxonomy" id="46240"/>
    <lineage>
        <taxon>Bacteria</taxon>
        <taxon>Bacillati</taxon>
        <taxon>Bacillota</taxon>
        <taxon>Bacilli</taxon>
        <taxon>Bacillales</taxon>
        <taxon>Paenibacillaceae</taxon>
        <taxon>Paenibacillus</taxon>
    </lineage>
</organism>